<dbReference type="PANTHER" id="PTHR43861">
    <property type="entry name" value="TRANS-ACONITATE 2-METHYLTRANSFERASE-RELATED"/>
    <property type="match status" value="1"/>
</dbReference>
<dbReference type="EMBL" id="JASGBI010000001">
    <property type="protein sequence ID" value="MDI9238731.1"/>
    <property type="molecule type" value="Genomic_DNA"/>
</dbReference>
<dbReference type="GO" id="GO:0032259">
    <property type="term" value="P:methylation"/>
    <property type="evidence" value="ECO:0007669"/>
    <property type="project" value="UniProtKB-KW"/>
</dbReference>
<dbReference type="CDD" id="cd02440">
    <property type="entry name" value="AdoMet_MTases"/>
    <property type="match status" value="1"/>
</dbReference>
<sequence length="472" mass="51754">MSGRNEHLISAEEVMRRVRVKLGLPHAGSTPTLSAQEGINGQGPLLSAAAQRDFQRKGEYALGDLLRYDDAEFVTNVYRAVLVREPDGGAGGYLRELRAGSISKVEVIGAIRWSPEGLSRSVHVDGLLIPYKLQVWRRLPVVGRVLGWGLDAIRLPTLLRRLETQLGHVSGDAQAMHEALGRVSATNSERIVSLEKAVTALPSMEAIEDLQSRMDAQAERISAEIEVMKTSRGPAVGESLRKDLDQLYADFEEQFRGPEEQIRQRLEPYLKFVSDLGVGTPDTPVVDLGCGRGEWLQMLRDRGLTASGVDLNEVFVQTCQAKGLNVAAQDAIAMLRSLPARSVGLVTSFHLVEHLPFEVMIDLFDEALRVLVPGGGMIIETPNPENALVAQWAFYMDPTHRNPLPPEMLRWMVNSRGFVQSDIVRLFEARTPTALEAVPAEMAGAATINALAEPTRASLDYAIVARKSVSAL</sequence>
<dbReference type="Proteomes" id="UP001321580">
    <property type="component" value="Unassembled WGS sequence"/>
</dbReference>
<keyword evidence="2" id="KW-1185">Reference proteome</keyword>
<evidence type="ECO:0000313" key="2">
    <source>
        <dbReference type="Proteomes" id="UP001321580"/>
    </source>
</evidence>
<evidence type="ECO:0000313" key="1">
    <source>
        <dbReference type="EMBL" id="MDI9238731.1"/>
    </source>
</evidence>
<dbReference type="GO" id="GO:0008168">
    <property type="term" value="F:methyltransferase activity"/>
    <property type="evidence" value="ECO:0007669"/>
    <property type="project" value="UniProtKB-KW"/>
</dbReference>
<keyword evidence="1" id="KW-0489">Methyltransferase</keyword>
<dbReference type="RefSeq" id="WP_283212178.1">
    <property type="nucleotide sequence ID" value="NZ_JASGBI010000001.1"/>
</dbReference>
<dbReference type="Pfam" id="PF13489">
    <property type="entry name" value="Methyltransf_23"/>
    <property type="match status" value="1"/>
</dbReference>
<dbReference type="SUPFAM" id="SSF53335">
    <property type="entry name" value="S-adenosyl-L-methionine-dependent methyltransferases"/>
    <property type="match status" value="1"/>
</dbReference>
<gene>
    <name evidence="1" type="ORF">QLQ15_07360</name>
</gene>
<dbReference type="InterPro" id="IPR029063">
    <property type="entry name" value="SAM-dependent_MTases_sf"/>
</dbReference>
<dbReference type="Gene3D" id="3.40.50.150">
    <property type="entry name" value="Vaccinia Virus protein VP39"/>
    <property type="match status" value="1"/>
</dbReference>
<proteinExistence type="predicted"/>
<name>A0ABT6XF11_9GAMM</name>
<comment type="caution">
    <text evidence="1">The sequence shown here is derived from an EMBL/GenBank/DDBJ whole genome shotgun (WGS) entry which is preliminary data.</text>
</comment>
<keyword evidence="1" id="KW-0808">Transferase</keyword>
<accession>A0ABT6XF11</accession>
<reference evidence="1 2" key="1">
    <citation type="submission" date="2023-05" db="EMBL/GenBank/DDBJ databases">
        <title>Lysobacter sp. strain LF1 Genome sequencing and assembly.</title>
        <authorList>
            <person name="Jung Y."/>
        </authorList>
    </citation>
    <scope>NUCLEOTIDE SEQUENCE [LARGE SCALE GENOMIC DNA]</scope>
    <source>
        <strain evidence="1 2">LF1</strain>
    </source>
</reference>
<protein>
    <submittedName>
        <fullName evidence="1">Methyltransferase domain-containing protein</fullName>
    </submittedName>
</protein>
<organism evidence="1 2">
    <name type="scientific">Lysobacter stagni</name>
    <dbReference type="NCBI Taxonomy" id="3045172"/>
    <lineage>
        <taxon>Bacteria</taxon>
        <taxon>Pseudomonadati</taxon>
        <taxon>Pseudomonadota</taxon>
        <taxon>Gammaproteobacteria</taxon>
        <taxon>Lysobacterales</taxon>
        <taxon>Lysobacteraceae</taxon>
        <taxon>Lysobacter</taxon>
    </lineage>
</organism>